<feature type="domain" description="NADP-dependent oxidoreductase" evidence="7">
    <location>
        <begin position="18"/>
        <end position="294"/>
    </location>
</feature>
<dbReference type="EMBL" id="JI172785">
    <property type="protein sequence ID" value="ADY45928.1"/>
    <property type="molecule type" value="mRNA"/>
</dbReference>
<evidence type="ECO:0000256" key="2">
    <source>
        <dbReference type="ARBA" id="ARBA00022857"/>
    </source>
</evidence>
<evidence type="ECO:0000259" key="7">
    <source>
        <dbReference type="Pfam" id="PF00248"/>
    </source>
</evidence>
<dbReference type="Gene3D" id="3.20.20.100">
    <property type="entry name" value="NADP-dependent oxidoreductase domain"/>
    <property type="match status" value="1"/>
</dbReference>
<evidence type="ECO:0000256" key="1">
    <source>
        <dbReference type="ARBA" id="ARBA00007905"/>
    </source>
</evidence>
<name>F1L724_ASCSU</name>
<evidence type="ECO:0000256" key="4">
    <source>
        <dbReference type="PIRSR" id="PIRSR000097-1"/>
    </source>
</evidence>
<comment type="similarity">
    <text evidence="1">Belongs to the aldo/keto reductase family.</text>
</comment>
<accession>F1L724</accession>
<dbReference type="PRINTS" id="PR00069">
    <property type="entry name" value="ALDKETRDTASE"/>
</dbReference>
<evidence type="ECO:0000313" key="8">
    <source>
        <dbReference type="EMBL" id="ADY45928.1"/>
    </source>
</evidence>
<dbReference type="FunFam" id="3.20.20.100:FF:000006">
    <property type="entry name" value="Aldo-keto reductase family 1 member A1"/>
    <property type="match status" value="1"/>
</dbReference>
<reference evidence="8" key="1">
    <citation type="journal article" date="2011" name="Genome Res.">
        <title>Deep small RNA sequencing from the nematode Ascaris reveals conservation, functional diversification, and novel developmental profiles.</title>
        <authorList>
            <person name="Wang J."/>
            <person name="Czech B."/>
            <person name="Crunk A."/>
            <person name="Wallace A."/>
            <person name="Mitreva M."/>
            <person name="Hannon G.J."/>
            <person name="Davis R.E."/>
        </authorList>
    </citation>
    <scope>NUCLEOTIDE SEQUENCE</scope>
</reference>
<dbReference type="PIRSF" id="PIRSF000097">
    <property type="entry name" value="AKR"/>
    <property type="match status" value="1"/>
</dbReference>
<dbReference type="AlphaFoldDB" id="F1L724"/>
<proteinExistence type="evidence at transcript level"/>
<dbReference type="PANTHER" id="PTHR43827">
    <property type="entry name" value="2,5-DIKETO-D-GLUCONIC ACID REDUCTASE"/>
    <property type="match status" value="1"/>
</dbReference>
<dbReference type="InterPro" id="IPR036812">
    <property type="entry name" value="NAD(P)_OxRdtase_dom_sf"/>
</dbReference>
<dbReference type="PANTHER" id="PTHR43827:SF3">
    <property type="entry name" value="NADP-DEPENDENT OXIDOREDUCTASE DOMAIN-CONTAINING PROTEIN"/>
    <property type="match status" value="1"/>
</dbReference>
<dbReference type="InterPro" id="IPR023210">
    <property type="entry name" value="NADP_OxRdtase_dom"/>
</dbReference>
<dbReference type="SUPFAM" id="SSF51430">
    <property type="entry name" value="NAD(P)-linked oxidoreductase"/>
    <property type="match status" value="1"/>
</dbReference>
<dbReference type="InterPro" id="IPR018170">
    <property type="entry name" value="Aldo/ket_reductase_CS"/>
</dbReference>
<keyword evidence="3" id="KW-0560">Oxidoreductase</keyword>
<keyword evidence="2" id="KW-0521">NADP</keyword>
<protein>
    <submittedName>
        <fullName evidence="8">Alcohol dehydrogenase NADP+</fullName>
    </submittedName>
</protein>
<evidence type="ECO:0000256" key="6">
    <source>
        <dbReference type="PIRSR" id="PIRSR000097-3"/>
    </source>
</evidence>
<dbReference type="GO" id="GO:0016616">
    <property type="term" value="F:oxidoreductase activity, acting on the CH-OH group of donors, NAD or NADP as acceptor"/>
    <property type="evidence" value="ECO:0007669"/>
    <property type="project" value="UniProtKB-ARBA"/>
</dbReference>
<feature type="active site" description="Proton donor" evidence="4">
    <location>
        <position position="51"/>
    </location>
</feature>
<dbReference type="PROSITE" id="PS00063">
    <property type="entry name" value="ALDOKETO_REDUCTASE_3"/>
    <property type="match status" value="1"/>
</dbReference>
<dbReference type="PROSITE" id="PS00062">
    <property type="entry name" value="ALDOKETO_REDUCTASE_2"/>
    <property type="match status" value="1"/>
</dbReference>
<dbReference type="Pfam" id="PF00248">
    <property type="entry name" value="Aldo_ket_red"/>
    <property type="match status" value="1"/>
</dbReference>
<sequence length="318" mass="36274">MVTIPTKTLNSGYTIPVLGLGTWLSQAGEVGKAVEYAIKNGYRHIDCAYAYLNQKEVGEALSRVFAEKIVQRDEMFITSKVWNTFHSYELAKKCVDEILADLSLDYLDLCLIHWPHGYEEGGDIFPKTEDGKKMRYSDVDYLETWRALEDCVATGKIRSLGVSNFNHKQISRIIENCTIKPAMLQVELHPYFQQRKLREFCLAQGITVTAYSPLGNPSMPFRRKGDAVALEDAVVKQIAEKHGRTPAQVILRWEIMNGIVVIPKSVSEKRIIENSKLFDFSLSAEEMAQMDGLDRNWRILDLTSRDGDHPLFPFIEEY</sequence>
<evidence type="ECO:0000256" key="5">
    <source>
        <dbReference type="PIRSR" id="PIRSR000097-2"/>
    </source>
</evidence>
<evidence type="ECO:0000256" key="3">
    <source>
        <dbReference type="ARBA" id="ARBA00023002"/>
    </source>
</evidence>
<dbReference type="InterPro" id="IPR020471">
    <property type="entry name" value="AKR"/>
</dbReference>
<feature type="binding site" evidence="5">
    <location>
        <position position="113"/>
    </location>
    <ligand>
        <name>substrate</name>
    </ligand>
</feature>
<dbReference type="PROSITE" id="PS00798">
    <property type="entry name" value="ALDOKETO_REDUCTASE_1"/>
    <property type="match status" value="1"/>
</dbReference>
<organism evidence="8">
    <name type="scientific">Ascaris suum</name>
    <name type="common">Pig roundworm</name>
    <name type="synonym">Ascaris lumbricoides</name>
    <dbReference type="NCBI Taxonomy" id="6253"/>
    <lineage>
        <taxon>Eukaryota</taxon>
        <taxon>Metazoa</taxon>
        <taxon>Ecdysozoa</taxon>
        <taxon>Nematoda</taxon>
        <taxon>Chromadorea</taxon>
        <taxon>Rhabditida</taxon>
        <taxon>Spirurina</taxon>
        <taxon>Ascaridomorpha</taxon>
        <taxon>Ascaridoidea</taxon>
        <taxon>Ascarididae</taxon>
        <taxon>Ascaris</taxon>
    </lineage>
</organism>
<feature type="site" description="Lowers pKa of active site Tyr" evidence="6">
    <location>
        <position position="80"/>
    </location>
</feature>